<dbReference type="SUPFAM" id="SSF53474">
    <property type="entry name" value="alpha/beta-Hydrolases"/>
    <property type="match status" value="2"/>
</dbReference>
<dbReference type="KEGG" id="mgk:FSB76_27385"/>
<dbReference type="InterPro" id="IPR014756">
    <property type="entry name" value="Ig_E-set"/>
</dbReference>
<dbReference type="SUPFAM" id="SSF81296">
    <property type="entry name" value="E set domains"/>
    <property type="match status" value="1"/>
</dbReference>
<dbReference type="InterPro" id="IPR029058">
    <property type="entry name" value="AB_hydrolase_fold"/>
</dbReference>
<dbReference type="Gene3D" id="2.60.40.10">
    <property type="entry name" value="Immunoglobulins"/>
    <property type="match status" value="1"/>
</dbReference>
<gene>
    <name evidence="1" type="ORF">FSB76_27385</name>
</gene>
<dbReference type="InterPro" id="IPR000801">
    <property type="entry name" value="Esterase-like"/>
</dbReference>
<dbReference type="InterPro" id="IPR013783">
    <property type="entry name" value="Ig-like_fold"/>
</dbReference>
<dbReference type="GO" id="GO:0016747">
    <property type="term" value="F:acyltransferase activity, transferring groups other than amino-acyl groups"/>
    <property type="evidence" value="ECO:0007669"/>
    <property type="project" value="TreeGrafter"/>
</dbReference>
<keyword evidence="2" id="KW-1185">Reference proteome</keyword>
<dbReference type="RefSeq" id="WP_147059146.1">
    <property type="nucleotide sequence ID" value="NZ_CP042437.1"/>
</dbReference>
<dbReference type="Gene3D" id="3.40.50.1820">
    <property type="entry name" value="alpha/beta hydrolase"/>
    <property type="match status" value="2"/>
</dbReference>
<sequence>MKRLQHIKQLFLLACAILLLNIPVYSQDIIHQARVGFDLFRADIPHGKIDTITYQSKTVGNTRRALIYTPPGYSKSKKYPVLYLLHGIGGDEKEWYNGGSPQVILDNLYAEGKIVPMIVVLPNGRAIKDDRATGNIMAPDKVQAFAVFEKDLLNDLIPFIDSKYRVYTDKDHRAVAGLSMGGGQSLNFGLGNLDVFSWVGGFSSAPNTKKPEELVPNPDEAKRKLKLLWISCGSSDGLIAFSKRTHDYLAEKNVPHVYYIEPGVHNFKVWKNGLYMFSQMLFKPVDASTFPQYTYTESGIPAPTNIPGVQYPQIFPDNTVFFRVKAPKAQSVQIDLLKKYPMTKDTGGYWTVTTDPIVLGFHYYSLIIDDVAVVDPSSQTFYGMGRMASGIDIPDPEGDFYTTKDVPHGEVRSVNYYSNITKAWRRANVYTPPGYDTQADKRYPVLYLQHGSGEDETGWPTQGKMNFILDNLIAGKQATPMIVVMDRGYATDPTQPVTTNARGMMAGNVFPDVLVKEIIPMVDTKFRTLADRDHRAMAGLSMGGFQTLQTTMTNLDKFAYVGGFSGAAFMQPGTDITKMYNGVFADANAFNQKVRVLYLSIGTTEPERMQTTVKGFHEALEKAGIKHLYYQSPGTAHEWQSWRRSLNQFAGLIFKN</sequence>
<organism evidence="1 2">
    <name type="scientific">Mucilaginibacter ginsenosidivorax</name>
    <dbReference type="NCBI Taxonomy" id="862126"/>
    <lineage>
        <taxon>Bacteria</taxon>
        <taxon>Pseudomonadati</taxon>
        <taxon>Bacteroidota</taxon>
        <taxon>Sphingobacteriia</taxon>
        <taxon>Sphingobacteriales</taxon>
        <taxon>Sphingobacteriaceae</taxon>
        <taxon>Mucilaginibacter</taxon>
    </lineage>
</organism>
<protein>
    <submittedName>
        <fullName evidence="1">Esterase</fullName>
    </submittedName>
</protein>
<dbReference type="EMBL" id="CP042437">
    <property type="protein sequence ID" value="QEC79493.1"/>
    <property type="molecule type" value="Genomic_DNA"/>
</dbReference>
<evidence type="ECO:0000313" key="1">
    <source>
        <dbReference type="EMBL" id="QEC79493.1"/>
    </source>
</evidence>
<name>A0A5B8W6Q8_9SPHI</name>
<proteinExistence type="predicted"/>
<dbReference type="InterPro" id="IPR050583">
    <property type="entry name" value="Mycobacterial_A85_antigen"/>
</dbReference>
<dbReference type="CDD" id="cd02858">
    <property type="entry name" value="E_set_Esterase_N"/>
    <property type="match status" value="1"/>
</dbReference>
<dbReference type="Proteomes" id="UP000321362">
    <property type="component" value="Chromosome"/>
</dbReference>
<dbReference type="AlphaFoldDB" id="A0A5B8W6Q8"/>
<evidence type="ECO:0000313" key="2">
    <source>
        <dbReference type="Proteomes" id="UP000321362"/>
    </source>
</evidence>
<dbReference type="Pfam" id="PF00756">
    <property type="entry name" value="Esterase"/>
    <property type="match status" value="2"/>
</dbReference>
<accession>A0A5B8W6Q8</accession>
<dbReference type="PANTHER" id="PTHR48098">
    <property type="entry name" value="ENTEROCHELIN ESTERASE-RELATED"/>
    <property type="match status" value="1"/>
</dbReference>
<dbReference type="OrthoDB" id="9803578at2"/>
<reference evidence="1 2" key="1">
    <citation type="journal article" date="2013" name="J. Microbiol.">
        <title>Mucilaginibacter ginsenosidivorax sp. nov., with ginsenoside converting activity isolated from sediment.</title>
        <authorList>
            <person name="Kim J.K."/>
            <person name="Choi T.E."/>
            <person name="Liu Q.M."/>
            <person name="Park H.Y."/>
            <person name="Yi T.H."/>
            <person name="Yoon M.H."/>
            <person name="Kim S.C."/>
            <person name="Im W.T."/>
        </authorList>
    </citation>
    <scope>NUCLEOTIDE SEQUENCE [LARGE SCALE GENOMIC DNA]</scope>
    <source>
        <strain evidence="1 2">KHI28</strain>
    </source>
</reference>
<dbReference type="PANTHER" id="PTHR48098:SF1">
    <property type="entry name" value="DIACYLGLYCEROL ACYLTRANSFERASE_MYCOLYLTRANSFERASE AG85A"/>
    <property type="match status" value="1"/>
</dbReference>